<protein>
    <submittedName>
        <fullName evidence="2">Antitoxin of type II TA system, VapB</fullName>
    </submittedName>
</protein>
<feature type="region of interest" description="Disordered" evidence="1">
    <location>
        <begin position="48"/>
        <end position="87"/>
    </location>
</feature>
<keyword evidence="3" id="KW-1185">Reference proteome</keyword>
<dbReference type="InterPro" id="IPR019239">
    <property type="entry name" value="VapB_antitoxin"/>
</dbReference>
<evidence type="ECO:0000256" key="1">
    <source>
        <dbReference type="SAM" id="MobiDB-lite"/>
    </source>
</evidence>
<dbReference type="AlphaFoldDB" id="A0A1T4YLM0"/>
<dbReference type="Proteomes" id="UP000190774">
    <property type="component" value="Unassembled WGS sequence"/>
</dbReference>
<gene>
    <name evidence="2" type="ORF">SAMN02745166_03667</name>
</gene>
<feature type="compositionally biased region" description="Basic and acidic residues" evidence="1">
    <location>
        <begin position="76"/>
        <end position="87"/>
    </location>
</feature>
<proteinExistence type="predicted"/>
<accession>A0A1T4YLM0</accession>
<dbReference type="OrthoDB" id="9805830at2"/>
<reference evidence="3" key="1">
    <citation type="submission" date="2017-02" db="EMBL/GenBank/DDBJ databases">
        <authorList>
            <person name="Varghese N."/>
            <person name="Submissions S."/>
        </authorList>
    </citation>
    <scope>NUCLEOTIDE SEQUENCE [LARGE SCALE GENOMIC DNA]</scope>
    <source>
        <strain evidence="3">ATCC 700200</strain>
    </source>
</reference>
<evidence type="ECO:0000313" key="3">
    <source>
        <dbReference type="Proteomes" id="UP000190774"/>
    </source>
</evidence>
<dbReference type="EMBL" id="FUYE01000014">
    <property type="protein sequence ID" value="SKB02724.1"/>
    <property type="molecule type" value="Genomic_DNA"/>
</dbReference>
<organism evidence="2 3">
    <name type="scientific">Prosthecobacter debontii</name>
    <dbReference type="NCBI Taxonomy" id="48467"/>
    <lineage>
        <taxon>Bacteria</taxon>
        <taxon>Pseudomonadati</taxon>
        <taxon>Verrucomicrobiota</taxon>
        <taxon>Verrucomicrobiia</taxon>
        <taxon>Verrucomicrobiales</taxon>
        <taxon>Verrucomicrobiaceae</taxon>
        <taxon>Prosthecobacter</taxon>
    </lineage>
</organism>
<dbReference type="RefSeq" id="WP_078814843.1">
    <property type="nucleotide sequence ID" value="NZ_FUYE01000014.1"/>
</dbReference>
<evidence type="ECO:0000313" key="2">
    <source>
        <dbReference type="EMBL" id="SKB02724.1"/>
    </source>
</evidence>
<name>A0A1T4YLM0_9BACT</name>
<sequence>MRTTLLLDEDLIAKAARLTGITEKTKLVHMGLEALIAREASRRLAALGGSMPDLSVPDRARPIEEPLNTSRVPFKKVAEDPKPYGAR</sequence>
<dbReference type="STRING" id="48467.SAMN02745166_03667"/>
<dbReference type="Pfam" id="PF09957">
    <property type="entry name" value="VapB_antitoxin"/>
    <property type="match status" value="1"/>
</dbReference>